<dbReference type="Proteomes" id="UP000830116">
    <property type="component" value="Chromosome"/>
</dbReference>
<name>A0ABY4C4Z5_9BACT</name>
<dbReference type="EMBL" id="CP093442">
    <property type="protein sequence ID" value="UOE99969.1"/>
    <property type="molecule type" value="Genomic_DNA"/>
</dbReference>
<evidence type="ECO:0000256" key="1">
    <source>
        <dbReference type="SAM" id="SignalP"/>
    </source>
</evidence>
<dbReference type="RefSeq" id="WP_243535484.1">
    <property type="nucleotide sequence ID" value="NZ_CP093442.1"/>
</dbReference>
<sequence length="83" mass="9198">MKALFAALMMVSTTAMANSDLVSTRPDFDRIDIEILSYCDGDVKINRVNHTSEDCAAQGLVCQQFPAHQRHNRITHFAGCVAK</sequence>
<evidence type="ECO:0000313" key="2">
    <source>
        <dbReference type="EMBL" id="UOE99969.1"/>
    </source>
</evidence>
<gene>
    <name evidence="2" type="ORF">MNR06_09685</name>
</gene>
<protein>
    <submittedName>
        <fullName evidence="2">Uncharacterized protein</fullName>
    </submittedName>
</protein>
<evidence type="ECO:0000313" key="3">
    <source>
        <dbReference type="Proteomes" id="UP000830116"/>
    </source>
</evidence>
<accession>A0ABY4C4Z5</accession>
<keyword evidence="3" id="KW-1185">Reference proteome</keyword>
<keyword evidence="1" id="KW-0732">Signal</keyword>
<reference evidence="2" key="1">
    <citation type="submission" date="2022-03" db="EMBL/GenBank/DDBJ databases">
        <title>Genome Identification and Characterization of new species Bdellovibrio reynosense LBG001 sp. nov. from a Mexico soil sample.</title>
        <authorList>
            <person name="Camilli A."/>
            <person name="Ajao Y."/>
            <person name="Guo X."/>
        </authorList>
    </citation>
    <scope>NUCLEOTIDE SEQUENCE</scope>
    <source>
        <strain evidence="2">LBG001</strain>
    </source>
</reference>
<organism evidence="2 3">
    <name type="scientific">Bdellovibrio reynosensis</name>
    <dbReference type="NCBI Taxonomy" id="2835041"/>
    <lineage>
        <taxon>Bacteria</taxon>
        <taxon>Pseudomonadati</taxon>
        <taxon>Bdellovibrionota</taxon>
        <taxon>Bdellovibrionia</taxon>
        <taxon>Bdellovibrionales</taxon>
        <taxon>Pseudobdellovibrionaceae</taxon>
        <taxon>Bdellovibrio</taxon>
    </lineage>
</organism>
<feature type="chain" id="PRO_5046525233" evidence="1">
    <location>
        <begin position="18"/>
        <end position="83"/>
    </location>
</feature>
<proteinExistence type="predicted"/>
<feature type="signal peptide" evidence="1">
    <location>
        <begin position="1"/>
        <end position="17"/>
    </location>
</feature>